<organism evidence="1 2">
    <name type="scientific">Necator americanus</name>
    <name type="common">Human hookworm</name>
    <dbReference type="NCBI Taxonomy" id="51031"/>
    <lineage>
        <taxon>Eukaryota</taxon>
        <taxon>Metazoa</taxon>
        <taxon>Ecdysozoa</taxon>
        <taxon>Nematoda</taxon>
        <taxon>Chromadorea</taxon>
        <taxon>Rhabditida</taxon>
        <taxon>Rhabditina</taxon>
        <taxon>Rhabditomorpha</taxon>
        <taxon>Strongyloidea</taxon>
        <taxon>Ancylostomatidae</taxon>
        <taxon>Bunostominae</taxon>
        <taxon>Necator</taxon>
    </lineage>
</organism>
<dbReference type="Proteomes" id="UP000053676">
    <property type="component" value="Unassembled WGS sequence"/>
</dbReference>
<sequence length="239" mass="26937">MRVRRALRVHGEQRERLTVAKPFPCGVLVRRFVRHAANQHGAPEIVHVGGNAHHLARGREAAVCRDNQLRRERLAALQCHARQIVIGFHRADFSRREQRHVAMLSRALPQRLVGSLANQVIGDQPAQLRVATQVVSDLERPRRGTIEHPGAAQRGTRVRVDEIPKPEPAHRAHRLLGQRDLAPVELRLADAGEALLLDHDDLEASTTERARETQPHRTGAHDYDICLHESNDWNVTQTA</sequence>
<evidence type="ECO:0000313" key="2">
    <source>
        <dbReference type="Proteomes" id="UP000053676"/>
    </source>
</evidence>
<name>W2TBI9_NECAM</name>
<reference evidence="2" key="1">
    <citation type="journal article" date="2014" name="Nat. Genet.">
        <title>Genome of the human hookworm Necator americanus.</title>
        <authorList>
            <person name="Tang Y.T."/>
            <person name="Gao X."/>
            <person name="Rosa B.A."/>
            <person name="Abubucker S."/>
            <person name="Hallsworth-Pepin K."/>
            <person name="Martin J."/>
            <person name="Tyagi R."/>
            <person name="Heizer E."/>
            <person name="Zhang X."/>
            <person name="Bhonagiri-Palsikar V."/>
            <person name="Minx P."/>
            <person name="Warren W.C."/>
            <person name="Wang Q."/>
            <person name="Zhan B."/>
            <person name="Hotez P.J."/>
            <person name="Sternberg P.W."/>
            <person name="Dougall A."/>
            <person name="Gaze S.T."/>
            <person name="Mulvenna J."/>
            <person name="Sotillo J."/>
            <person name="Ranganathan S."/>
            <person name="Rabelo E.M."/>
            <person name="Wilson R.K."/>
            <person name="Felgner P.L."/>
            <person name="Bethony J."/>
            <person name="Hawdon J.M."/>
            <person name="Gasser R.B."/>
            <person name="Loukas A."/>
            <person name="Mitreva M."/>
        </authorList>
    </citation>
    <scope>NUCLEOTIDE SEQUENCE [LARGE SCALE GENOMIC DNA]</scope>
</reference>
<accession>W2TBI9</accession>
<proteinExistence type="predicted"/>
<keyword evidence="2" id="KW-1185">Reference proteome</keyword>
<gene>
    <name evidence="1" type="ORF">NECAME_18124</name>
</gene>
<protein>
    <submittedName>
        <fullName evidence="1">Uncharacterized protein</fullName>
    </submittedName>
</protein>
<dbReference type="AlphaFoldDB" id="W2TBI9"/>
<evidence type="ECO:0000313" key="1">
    <source>
        <dbReference type="EMBL" id="ETN79400.1"/>
    </source>
</evidence>
<dbReference type="EMBL" id="KI659505">
    <property type="protein sequence ID" value="ETN79400.1"/>
    <property type="molecule type" value="Genomic_DNA"/>
</dbReference>
<dbReference type="KEGG" id="nai:NECAME_18124"/>